<evidence type="ECO:0000313" key="3">
    <source>
        <dbReference type="EMBL" id="MBB4742666.1"/>
    </source>
</evidence>
<name>A0A7W7MA89_9ACTN</name>
<evidence type="ECO:0000313" key="4">
    <source>
        <dbReference type="Proteomes" id="UP000546162"/>
    </source>
</evidence>
<reference evidence="3 4" key="1">
    <citation type="submission" date="2020-08" db="EMBL/GenBank/DDBJ databases">
        <title>Sequencing the genomes of 1000 actinobacteria strains.</title>
        <authorList>
            <person name="Klenk H.-P."/>
        </authorList>
    </citation>
    <scope>NUCLEOTIDE SEQUENCE [LARGE SCALE GENOMIC DNA]</scope>
    <source>
        <strain evidence="3 4">DSM 45809</strain>
    </source>
</reference>
<keyword evidence="1" id="KW-1133">Transmembrane helix</keyword>
<keyword evidence="1" id="KW-0812">Transmembrane</keyword>
<protein>
    <recommendedName>
        <fullName evidence="2">FtsX extracellular domain-containing protein</fullName>
    </recommendedName>
</protein>
<evidence type="ECO:0000256" key="1">
    <source>
        <dbReference type="SAM" id="Phobius"/>
    </source>
</evidence>
<evidence type="ECO:0000259" key="2">
    <source>
        <dbReference type="Pfam" id="PF18075"/>
    </source>
</evidence>
<dbReference type="Pfam" id="PF18075">
    <property type="entry name" value="FtsX_ECD"/>
    <property type="match status" value="1"/>
</dbReference>
<keyword evidence="1" id="KW-0472">Membrane</keyword>
<dbReference type="Gene3D" id="3.30.70.3040">
    <property type="match status" value="1"/>
</dbReference>
<organism evidence="3 4">
    <name type="scientific">Actinoplanes octamycinicus</name>
    <dbReference type="NCBI Taxonomy" id="135948"/>
    <lineage>
        <taxon>Bacteria</taxon>
        <taxon>Bacillati</taxon>
        <taxon>Actinomycetota</taxon>
        <taxon>Actinomycetes</taxon>
        <taxon>Micromonosporales</taxon>
        <taxon>Micromonosporaceae</taxon>
        <taxon>Actinoplanes</taxon>
    </lineage>
</organism>
<dbReference type="AlphaFoldDB" id="A0A7W7MA89"/>
<dbReference type="RefSeq" id="WP_185043006.1">
    <property type="nucleotide sequence ID" value="NZ_BAABFG010000005.1"/>
</dbReference>
<dbReference type="Proteomes" id="UP000546162">
    <property type="component" value="Unassembled WGS sequence"/>
</dbReference>
<gene>
    <name evidence="3" type="ORF">BJY16_006125</name>
</gene>
<feature type="transmembrane region" description="Helical" evidence="1">
    <location>
        <begin position="44"/>
        <end position="61"/>
    </location>
</feature>
<dbReference type="EMBL" id="JACHNB010000001">
    <property type="protein sequence ID" value="MBB4742666.1"/>
    <property type="molecule type" value="Genomic_DNA"/>
</dbReference>
<comment type="caution">
    <text evidence="3">The sequence shown here is derived from an EMBL/GenBank/DDBJ whole genome shotgun (WGS) entry which is preliminary data.</text>
</comment>
<dbReference type="InterPro" id="IPR040690">
    <property type="entry name" value="FtsX_ECD"/>
</dbReference>
<sequence length="203" mass="21248">MTRNVRDYFDEAVSGDPGAPLDEMAAVAIASGGRLRRQRRTRRMVAAVAAGAVAVTGLSLWRGAPDPAGPPETVAAAMQQVSAPSCLPRPVQTDATDVVVVLASTATDAQRAALRTALGGDARVSAIEFDTREQAYQRFRDRWADNPDLLAVAAAQPFPESFRLRLVSAGQFAGLRADYAASAGVDQVIGRRCGTDAPVGGAL</sequence>
<proteinExistence type="predicted"/>
<feature type="domain" description="FtsX extracellular" evidence="2">
    <location>
        <begin position="98"/>
        <end position="188"/>
    </location>
</feature>
<keyword evidence="4" id="KW-1185">Reference proteome</keyword>
<accession>A0A7W7MA89</accession>